<sequence>MKEILVIAVVLQLVLGRNEDSVLRAMSTSIGDMVLECQEEMDFGKEVIQDFLKFWDDTAELNSQNIGCVLVCVLEKNELISKDGKSIIAANVKEFYKAAGADDIMADRLIELLLLCKRATNAITSKCEAAFELAQCFRYGIVQLRWAPQKDYWNRTELPPGAEPEQVSDDQVARAIEASKRRSNVKQETYSGLRRLFDYVFKKS</sequence>
<evidence type="ECO:0000313" key="4">
    <source>
        <dbReference type="EMBL" id="PZC76189.1"/>
    </source>
</evidence>
<dbReference type="Pfam" id="PF01395">
    <property type="entry name" value="PBP_GOBP"/>
    <property type="match status" value="1"/>
</dbReference>
<evidence type="ECO:0000256" key="2">
    <source>
        <dbReference type="ARBA" id="ARBA00022448"/>
    </source>
</evidence>
<reference evidence="4 5" key="1">
    <citation type="journal article" date="2017" name="BMC Biol.">
        <title>Genomic innovations, transcriptional plasticity and gene loss underlying the evolution and divergence of two highly polyphagous and invasive Helicoverpa pest species.</title>
        <authorList>
            <person name="Pearce S.L."/>
            <person name="Clarke D.F."/>
            <person name="East P.D."/>
            <person name="Elfekih S."/>
            <person name="Gordon K.H."/>
            <person name="Jermiin L.S."/>
            <person name="McGaughran A."/>
            <person name="Oakeshott J.G."/>
            <person name="Papanikolaou A."/>
            <person name="Perera O.P."/>
            <person name="Rane R.V."/>
            <person name="Richards S."/>
            <person name="Tay W.T."/>
            <person name="Walsh T.K."/>
            <person name="Anderson A."/>
            <person name="Anderson C.J."/>
            <person name="Asgari S."/>
            <person name="Board P.G."/>
            <person name="Bretschneider A."/>
            <person name="Campbell P.M."/>
            <person name="Chertemps T."/>
            <person name="Christeller J.T."/>
            <person name="Coppin C.W."/>
            <person name="Downes S.J."/>
            <person name="Duan G."/>
            <person name="Farnsworth C.A."/>
            <person name="Good R.T."/>
            <person name="Han L.B."/>
            <person name="Han Y.C."/>
            <person name="Hatje K."/>
            <person name="Horne I."/>
            <person name="Huang Y.P."/>
            <person name="Hughes D.S."/>
            <person name="Jacquin-Joly E."/>
            <person name="James W."/>
            <person name="Jhangiani S."/>
            <person name="Kollmar M."/>
            <person name="Kuwar S.S."/>
            <person name="Li S."/>
            <person name="Liu N.Y."/>
            <person name="Maibeche M.T."/>
            <person name="Miller J.R."/>
            <person name="Montagne N."/>
            <person name="Perry T."/>
            <person name="Qu J."/>
            <person name="Song S.V."/>
            <person name="Sutton G.G."/>
            <person name="Vogel H."/>
            <person name="Walenz B.P."/>
            <person name="Xu W."/>
            <person name="Zhang H.J."/>
            <person name="Zou Z."/>
            <person name="Batterham P."/>
            <person name="Edwards O.R."/>
            <person name="Feyereisen R."/>
            <person name="Gibbs R.A."/>
            <person name="Heckel D.G."/>
            <person name="McGrath A."/>
            <person name="Robin C."/>
            <person name="Scherer S.E."/>
            <person name="Worley K.C."/>
            <person name="Wu Y.D."/>
        </authorList>
    </citation>
    <scope>NUCLEOTIDE SEQUENCE [LARGE SCALE GENOMIC DNA]</scope>
    <source>
        <strain evidence="4">Harm_GR_Male_#8</strain>
        <tissue evidence="4">Whole organism</tissue>
    </source>
</reference>
<name>A0A2W1BMA3_HELAM</name>
<feature type="chain" id="PRO_5016109166" evidence="3">
    <location>
        <begin position="17"/>
        <end position="204"/>
    </location>
</feature>
<protein>
    <submittedName>
        <fullName evidence="4">Uncharacterized protein</fullName>
    </submittedName>
</protein>
<evidence type="ECO:0000256" key="1">
    <source>
        <dbReference type="ARBA" id="ARBA00008098"/>
    </source>
</evidence>
<dbReference type="GO" id="GO:0005549">
    <property type="term" value="F:odorant binding"/>
    <property type="evidence" value="ECO:0007669"/>
    <property type="project" value="InterPro"/>
</dbReference>
<dbReference type="Proteomes" id="UP000249218">
    <property type="component" value="Unassembled WGS sequence"/>
</dbReference>
<dbReference type="PRINTS" id="PR00484">
    <property type="entry name" value="PBPGOBP"/>
</dbReference>
<dbReference type="Gene3D" id="1.10.238.20">
    <property type="entry name" value="Pheromone/general odorant binding protein domain"/>
    <property type="match status" value="1"/>
</dbReference>
<keyword evidence="5" id="KW-1185">Reference proteome</keyword>
<dbReference type="InterPro" id="IPR006072">
    <property type="entry name" value="Odorant/phero-bd_Lep"/>
</dbReference>
<evidence type="ECO:0000313" key="5">
    <source>
        <dbReference type="Proteomes" id="UP000249218"/>
    </source>
</evidence>
<dbReference type="InterPro" id="IPR006170">
    <property type="entry name" value="PBP/GOBP"/>
</dbReference>
<dbReference type="AlphaFoldDB" id="A0A2W1BMA3"/>
<dbReference type="InterPro" id="IPR036728">
    <property type="entry name" value="PBP_GOBP_sf"/>
</dbReference>
<comment type="similarity">
    <text evidence="1">Belongs to the PBP/GOBP family.</text>
</comment>
<dbReference type="SUPFAM" id="SSF47565">
    <property type="entry name" value="Insect pheromone/odorant-binding proteins"/>
    <property type="match status" value="1"/>
</dbReference>
<dbReference type="EMBL" id="KZ149965">
    <property type="protein sequence ID" value="PZC76189.1"/>
    <property type="molecule type" value="Genomic_DNA"/>
</dbReference>
<dbReference type="OrthoDB" id="6897701at2759"/>
<gene>
    <name evidence="4" type="primary">HaOG200776</name>
    <name evidence="4" type="ORF">B5X24_HaOG200776</name>
</gene>
<accession>A0A2W1BMA3</accession>
<feature type="signal peptide" evidence="3">
    <location>
        <begin position="1"/>
        <end position="16"/>
    </location>
</feature>
<proteinExistence type="inferred from homology"/>
<organism evidence="4 5">
    <name type="scientific">Helicoverpa armigera</name>
    <name type="common">Cotton bollworm</name>
    <name type="synonym">Heliothis armigera</name>
    <dbReference type="NCBI Taxonomy" id="29058"/>
    <lineage>
        <taxon>Eukaryota</taxon>
        <taxon>Metazoa</taxon>
        <taxon>Ecdysozoa</taxon>
        <taxon>Arthropoda</taxon>
        <taxon>Hexapoda</taxon>
        <taxon>Insecta</taxon>
        <taxon>Pterygota</taxon>
        <taxon>Neoptera</taxon>
        <taxon>Endopterygota</taxon>
        <taxon>Lepidoptera</taxon>
        <taxon>Glossata</taxon>
        <taxon>Ditrysia</taxon>
        <taxon>Noctuoidea</taxon>
        <taxon>Noctuidae</taxon>
        <taxon>Heliothinae</taxon>
        <taxon>Helicoverpa</taxon>
    </lineage>
</organism>
<keyword evidence="2" id="KW-0813">Transport</keyword>
<dbReference type="CDD" id="cd23992">
    <property type="entry name" value="PBP_GOBP"/>
    <property type="match status" value="1"/>
</dbReference>
<evidence type="ECO:0000256" key="3">
    <source>
        <dbReference type="SAM" id="SignalP"/>
    </source>
</evidence>
<dbReference type="SMART" id="SM00708">
    <property type="entry name" value="PhBP"/>
    <property type="match status" value="1"/>
</dbReference>
<keyword evidence="3" id="KW-0732">Signal</keyword>